<protein>
    <submittedName>
        <fullName evidence="1">Uncharacterized protein</fullName>
    </submittedName>
</protein>
<comment type="caution">
    <text evidence="1">The sequence shown here is derived from an EMBL/GenBank/DDBJ whole genome shotgun (WGS) entry which is preliminary data.</text>
</comment>
<dbReference type="OrthoDB" id="2402312at2759"/>
<reference evidence="1" key="1">
    <citation type="journal article" date="2020" name="Fungal Divers.">
        <title>Resolving the Mortierellaceae phylogeny through synthesis of multi-gene phylogenetics and phylogenomics.</title>
        <authorList>
            <person name="Vandepol N."/>
            <person name="Liber J."/>
            <person name="Desiro A."/>
            <person name="Na H."/>
            <person name="Kennedy M."/>
            <person name="Barry K."/>
            <person name="Grigoriev I.V."/>
            <person name="Miller A.N."/>
            <person name="O'Donnell K."/>
            <person name="Stajich J.E."/>
            <person name="Bonito G."/>
        </authorList>
    </citation>
    <scope>NUCLEOTIDE SEQUENCE</scope>
    <source>
        <strain evidence="1">REB-010B</strain>
    </source>
</reference>
<organism evidence="1 2">
    <name type="scientific">Dissophora globulifera</name>
    <dbReference type="NCBI Taxonomy" id="979702"/>
    <lineage>
        <taxon>Eukaryota</taxon>
        <taxon>Fungi</taxon>
        <taxon>Fungi incertae sedis</taxon>
        <taxon>Mucoromycota</taxon>
        <taxon>Mortierellomycotina</taxon>
        <taxon>Mortierellomycetes</taxon>
        <taxon>Mortierellales</taxon>
        <taxon>Mortierellaceae</taxon>
        <taxon>Dissophora</taxon>
    </lineage>
</organism>
<accession>A0A9P6UQ48</accession>
<evidence type="ECO:0000313" key="1">
    <source>
        <dbReference type="EMBL" id="KAG0314717.1"/>
    </source>
</evidence>
<gene>
    <name evidence="1" type="ORF">BGZ99_007885</name>
</gene>
<dbReference type="EMBL" id="JAAAIP010000589">
    <property type="protein sequence ID" value="KAG0314717.1"/>
    <property type="molecule type" value="Genomic_DNA"/>
</dbReference>
<name>A0A9P6UQ48_9FUNG</name>
<proteinExistence type="predicted"/>
<keyword evidence="2" id="KW-1185">Reference proteome</keyword>
<sequence length="114" mass="13112">MQHKLESTYFKADSKQTQGPQFRCLRGGLDNSHVFFVAFQPGSSYCDYSCYPDIPVSTEAYSKVPQPERCFFEQIREGHACNDYYAIDRHIESDEVGEDRIVLLEQQVPQAPQP</sequence>
<evidence type="ECO:0000313" key="2">
    <source>
        <dbReference type="Proteomes" id="UP000738325"/>
    </source>
</evidence>
<dbReference type="Proteomes" id="UP000738325">
    <property type="component" value="Unassembled WGS sequence"/>
</dbReference>
<dbReference type="AlphaFoldDB" id="A0A9P6UQ48"/>